<organism evidence="1 2">
    <name type="scientific">Trichinella nelsoni</name>
    <dbReference type="NCBI Taxonomy" id="6336"/>
    <lineage>
        <taxon>Eukaryota</taxon>
        <taxon>Metazoa</taxon>
        <taxon>Ecdysozoa</taxon>
        <taxon>Nematoda</taxon>
        <taxon>Enoplea</taxon>
        <taxon>Dorylaimia</taxon>
        <taxon>Trichinellida</taxon>
        <taxon>Trichinellidae</taxon>
        <taxon>Trichinella</taxon>
    </lineage>
</organism>
<gene>
    <name evidence="1" type="ORF">T07_4654</name>
</gene>
<dbReference type="EMBL" id="JYDL01002045">
    <property type="protein sequence ID" value="KRX11506.1"/>
    <property type="molecule type" value="Genomic_DNA"/>
</dbReference>
<dbReference type="Proteomes" id="UP000054630">
    <property type="component" value="Unassembled WGS sequence"/>
</dbReference>
<comment type="caution">
    <text evidence="1">The sequence shown here is derived from an EMBL/GenBank/DDBJ whole genome shotgun (WGS) entry which is preliminary data.</text>
</comment>
<evidence type="ECO:0000313" key="2">
    <source>
        <dbReference type="Proteomes" id="UP000054630"/>
    </source>
</evidence>
<keyword evidence="2" id="KW-1185">Reference proteome</keyword>
<dbReference type="OrthoDB" id="2343925at2759"/>
<accession>A0A0V0RAN1</accession>
<proteinExistence type="predicted"/>
<name>A0A0V0RAN1_9BILA</name>
<protein>
    <submittedName>
        <fullName evidence="1">Uncharacterized protein</fullName>
    </submittedName>
</protein>
<evidence type="ECO:0000313" key="1">
    <source>
        <dbReference type="EMBL" id="KRX11506.1"/>
    </source>
</evidence>
<reference evidence="1 2" key="1">
    <citation type="submission" date="2015-01" db="EMBL/GenBank/DDBJ databases">
        <title>Evolution of Trichinella species and genotypes.</title>
        <authorList>
            <person name="Korhonen P.K."/>
            <person name="Edoardo P."/>
            <person name="Giuseppe L.R."/>
            <person name="Gasser R.B."/>
        </authorList>
    </citation>
    <scope>NUCLEOTIDE SEQUENCE [LARGE SCALE GENOMIC DNA]</scope>
    <source>
        <strain evidence="1">ISS37</strain>
    </source>
</reference>
<dbReference type="AlphaFoldDB" id="A0A0V0RAN1"/>
<sequence length="36" mass="4279">MKFFKENLNKLADENSEHMTSLMTLLRCMRSMPTET</sequence>